<evidence type="ECO:0000313" key="2">
    <source>
        <dbReference type="Proteomes" id="UP000087171"/>
    </source>
</evidence>
<proteinExistence type="predicted"/>
<accession>A0A3Q7Y2P1</accession>
<protein>
    <submittedName>
        <fullName evidence="3">Uncharacterized protein LOC113787276</fullName>
    </submittedName>
</protein>
<reference evidence="2" key="1">
    <citation type="journal article" date="2013" name="Nat. Biotechnol.">
        <title>Draft genome sequence of chickpea (Cicer arietinum) provides a resource for trait improvement.</title>
        <authorList>
            <person name="Varshney R.K."/>
            <person name="Song C."/>
            <person name="Saxena R.K."/>
            <person name="Azam S."/>
            <person name="Yu S."/>
            <person name="Sharpe A.G."/>
            <person name="Cannon S."/>
            <person name="Baek J."/>
            <person name="Rosen B.D."/>
            <person name="Tar'an B."/>
            <person name="Millan T."/>
            <person name="Zhang X."/>
            <person name="Ramsay L.D."/>
            <person name="Iwata A."/>
            <person name="Wang Y."/>
            <person name="Nelson W."/>
            <person name="Farmer A.D."/>
            <person name="Gaur P.M."/>
            <person name="Soderlund C."/>
            <person name="Penmetsa R.V."/>
            <person name="Xu C."/>
            <person name="Bharti A.K."/>
            <person name="He W."/>
            <person name="Winter P."/>
            <person name="Zhao S."/>
            <person name="Hane J.K."/>
            <person name="Carrasquilla-Garcia N."/>
            <person name="Condie J.A."/>
            <person name="Upadhyaya H.D."/>
            <person name="Luo M.C."/>
            <person name="Thudi M."/>
            <person name="Gowda C.L."/>
            <person name="Singh N.P."/>
            <person name="Lichtenzveig J."/>
            <person name="Gali K.K."/>
            <person name="Rubio J."/>
            <person name="Nadarajan N."/>
            <person name="Dolezel J."/>
            <person name="Bansal K.C."/>
            <person name="Xu X."/>
            <person name="Edwards D."/>
            <person name="Zhang G."/>
            <person name="Kahl G."/>
            <person name="Gil J."/>
            <person name="Singh K.B."/>
            <person name="Datta S.K."/>
            <person name="Jackson S.A."/>
            <person name="Wang J."/>
            <person name="Cook D.R."/>
        </authorList>
    </citation>
    <scope>NUCLEOTIDE SEQUENCE [LARGE SCALE GENOMIC DNA]</scope>
    <source>
        <strain evidence="2">cv. CDC Frontier</strain>
    </source>
</reference>
<dbReference type="RefSeq" id="XP_027192091.1">
    <property type="nucleotide sequence ID" value="XM_027336290.1"/>
</dbReference>
<name>A0A3Q7Y2P1_CICAR</name>
<evidence type="ECO:0000256" key="1">
    <source>
        <dbReference type="SAM" id="MobiDB-lite"/>
    </source>
</evidence>
<feature type="compositionally biased region" description="Basic and acidic residues" evidence="1">
    <location>
        <begin position="60"/>
        <end position="69"/>
    </location>
</feature>
<dbReference type="Proteomes" id="UP000087171">
    <property type="component" value="Chromosome Ca6"/>
</dbReference>
<keyword evidence="2" id="KW-1185">Reference proteome</keyword>
<organism evidence="2 3">
    <name type="scientific">Cicer arietinum</name>
    <name type="common">Chickpea</name>
    <name type="synonym">Garbanzo</name>
    <dbReference type="NCBI Taxonomy" id="3827"/>
    <lineage>
        <taxon>Eukaryota</taxon>
        <taxon>Viridiplantae</taxon>
        <taxon>Streptophyta</taxon>
        <taxon>Embryophyta</taxon>
        <taxon>Tracheophyta</taxon>
        <taxon>Spermatophyta</taxon>
        <taxon>Magnoliopsida</taxon>
        <taxon>eudicotyledons</taxon>
        <taxon>Gunneridae</taxon>
        <taxon>Pentapetalae</taxon>
        <taxon>rosids</taxon>
        <taxon>fabids</taxon>
        <taxon>Fabales</taxon>
        <taxon>Fabaceae</taxon>
        <taxon>Papilionoideae</taxon>
        <taxon>50 kb inversion clade</taxon>
        <taxon>NPAAA clade</taxon>
        <taxon>Hologalegina</taxon>
        <taxon>IRL clade</taxon>
        <taxon>Cicereae</taxon>
        <taxon>Cicer</taxon>
    </lineage>
</organism>
<feature type="region of interest" description="Disordered" evidence="1">
    <location>
        <begin position="48"/>
        <end position="70"/>
    </location>
</feature>
<dbReference type="AlphaFoldDB" id="A0A3Q7Y2P1"/>
<sequence length="178" mass="20350">MKSMMSITQGEDAQGQELALALKDGINNIMDKDEFNIEVGDGYLPNGVSISPTRKKRNKESKVNDQEHSKRMKNHTFLSCFSCPRSCIRNTEDKNNNLEAEPLLIKTLPILEEMQVESSSSVIEVQYLDDGGLEEMLKTYADNDNFILFEDKKENENLDDMSDFFSDFDDLLAKFFII</sequence>
<gene>
    <name evidence="3" type="primary">LOC113787276</name>
</gene>
<evidence type="ECO:0000313" key="3">
    <source>
        <dbReference type="RefSeq" id="XP_027192091.1"/>
    </source>
</evidence>
<reference evidence="3" key="2">
    <citation type="submission" date="2025-08" db="UniProtKB">
        <authorList>
            <consortium name="RefSeq"/>
        </authorList>
    </citation>
    <scope>IDENTIFICATION</scope>
    <source>
        <tissue evidence="3">Etiolated seedlings</tissue>
    </source>
</reference>